<dbReference type="VEuPathDB" id="FungiDB:G647_02586"/>
<proteinExistence type="predicted"/>
<dbReference type="EMBL" id="KB822703">
    <property type="protein sequence ID" value="ETI25810.1"/>
    <property type="molecule type" value="Genomic_DNA"/>
</dbReference>
<evidence type="ECO:0000313" key="4">
    <source>
        <dbReference type="Proteomes" id="UP000030678"/>
    </source>
</evidence>
<keyword evidence="2" id="KW-0732">Signal</keyword>
<dbReference type="OrthoDB" id="4468869at2759"/>
<evidence type="ECO:0000256" key="2">
    <source>
        <dbReference type="SAM" id="SignalP"/>
    </source>
</evidence>
<name>V9DG13_9EURO</name>
<dbReference type="HOGENOM" id="CLU_050106_0_0_1"/>
<evidence type="ECO:0000313" key="3">
    <source>
        <dbReference type="EMBL" id="ETI25810.1"/>
    </source>
</evidence>
<dbReference type="AlphaFoldDB" id="V9DG13"/>
<gene>
    <name evidence="3" type="ORF">G647_02586</name>
</gene>
<reference evidence="3 4" key="1">
    <citation type="submission" date="2013-03" db="EMBL/GenBank/DDBJ databases">
        <title>The Genome Sequence of Cladophialophora carrionii CBS 160.54.</title>
        <authorList>
            <consortium name="The Broad Institute Genomics Platform"/>
            <person name="Cuomo C."/>
            <person name="de Hoog S."/>
            <person name="Gorbushina A."/>
            <person name="Walker B."/>
            <person name="Young S.K."/>
            <person name="Zeng Q."/>
            <person name="Gargeya S."/>
            <person name="Fitzgerald M."/>
            <person name="Haas B."/>
            <person name="Abouelleil A."/>
            <person name="Allen A.W."/>
            <person name="Alvarado L."/>
            <person name="Arachchi H.M."/>
            <person name="Berlin A.M."/>
            <person name="Chapman S.B."/>
            <person name="Gainer-Dewar J."/>
            <person name="Goldberg J."/>
            <person name="Griggs A."/>
            <person name="Gujja S."/>
            <person name="Hansen M."/>
            <person name="Howarth C."/>
            <person name="Imamovic A."/>
            <person name="Ireland A."/>
            <person name="Larimer J."/>
            <person name="McCowan C."/>
            <person name="Murphy C."/>
            <person name="Pearson M."/>
            <person name="Poon T.W."/>
            <person name="Priest M."/>
            <person name="Roberts A."/>
            <person name="Saif S."/>
            <person name="Shea T."/>
            <person name="Sisk P."/>
            <person name="Sykes S."/>
            <person name="Wortman J."/>
            <person name="Nusbaum C."/>
            <person name="Birren B."/>
        </authorList>
    </citation>
    <scope>NUCLEOTIDE SEQUENCE [LARGE SCALE GENOMIC DNA]</scope>
    <source>
        <strain evidence="3 4">CBS 160.54</strain>
    </source>
</reference>
<feature type="region of interest" description="Disordered" evidence="1">
    <location>
        <begin position="78"/>
        <end position="103"/>
    </location>
</feature>
<feature type="signal peptide" evidence="2">
    <location>
        <begin position="1"/>
        <end position="17"/>
    </location>
</feature>
<protein>
    <submittedName>
        <fullName evidence="3">Uncharacterized protein</fullName>
    </submittedName>
</protein>
<sequence>MALAYDIALLSVTGVTAQTQFTRFDERWDVPMLANGNRTQVYRSWLHGVGGPTDEQWIAVKRNWINFLSATSTRPDATLAPAPKATHIDNQQSPEGGHDIERFDHDRRIRASIQVAIFDTFDREERLAERWPRQARLVLNRAARPAATQPFRALRAMADLGKRRRYQAVWASLICFLVFAHTNSGMPEDMGLLLAKHTEHEVTDILRAIATGIQSELDAAVRVLCVNMITDHAPTASKNPLLWWLTVLVRSAIDPLQEMDYISRGRFLMNILSMDLDLCGRLEAVQHYAKVLVLDKALELWRPCSDDWALRVNRDLGAANLDWLDDETDQRPSNDGDPRNCDSPAWRSMLENLNRWAMAFLSTRRDIDTVLGEVGKLLSTEEC</sequence>
<evidence type="ECO:0000256" key="1">
    <source>
        <dbReference type="SAM" id="MobiDB-lite"/>
    </source>
</evidence>
<dbReference type="Proteomes" id="UP000030678">
    <property type="component" value="Unassembled WGS sequence"/>
</dbReference>
<accession>V9DG13</accession>
<dbReference type="RefSeq" id="XP_008725155.1">
    <property type="nucleotide sequence ID" value="XM_008726933.1"/>
</dbReference>
<feature type="chain" id="PRO_5004774564" evidence="2">
    <location>
        <begin position="18"/>
        <end position="383"/>
    </location>
</feature>
<organism evidence="3 4">
    <name type="scientific">Cladophialophora carrionii CBS 160.54</name>
    <dbReference type="NCBI Taxonomy" id="1279043"/>
    <lineage>
        <taxon>Eukaryota</taxon>
        <taxon>Fungi</taxon>
        <taxon>Dikarya</taxon>
        <taxon>Ascomycota</taxon>
        <taxon>Pezizomycotina</taxon>
        <taxon>Eurotiomycetes</taxon>
        <taxon>Chaetothyriomycetidae</taxon>
        <taxon>Chaetothyriales</taxon>
        <taxon>Herpotrichiellaceae</taxon>
        <taxon>Cladophialophora</taxon>
    </lineage>
</organism>
<dbReference type="GeneID" id="19981079"/>